<accession>A0A9K3JPW3</accession>
<keyword evidence="2" id="KW-1185">Reference proteome</keyword>
<name>A0A9K3JPW3_HELAN</name>
<reference evidence="1" key="1">
    <citation type="journal article" date="2017" name="Nature">
        <title>The sunflower genome provides insights into oil metabolism, flowering and Asterid evolution.</title>
        <authorList>
            <person name="Badouin H."/>
            <person name="Gouzy J."/>
            <person name="Grassa C.J."/>
            <person name="Murat F."/>
            <person name="Staton S.E."/>
            <person name="Cottret L."/>
            <person name="Lelandais-Briere C."/>
            <person name="Owens G.L."/>
            <person name="Carrere S."/>
            <person name="Mayjonade B."/>
            <person name="Legrand L."/>
            <person name="Gill N."/>
            <person name="Kane N.C."/>
            <person name="Bowers J.E."/>
            <person name="Hubner S."/>
            <person name="Bellec A."/>
            <person name="Berard A."/>
            <person name="Berges H."/>
            <person name="Blanchet N."/>
            <person name="Boniface M.C."/>
            <person name="Brunel D."/>
            <person name="Catrice O."/>
            <person name="Chaidir N."/>
            <person name="Claudel C."/>
            <person name="Donnadieu C."/>
            <person name="Faraut T."/>
            <person name="Fievet G."/>
            <person name="Helmstetter N."/>
            <person name="King M."/>
            <person name="Knapp S.J."/>
            <person name="Lai Z."/>
            <person name="Le Paslier M.C."/>
            <person name="Lippi Y."/>
            <person name="Lorenzon L."/>
            <person name="Mandel J.R."/>
            <person name="Marage G."/>
            <person name="Marchand G."/>
            <person name="Marquand E."/>
            <person name="Bret-Mestries E."/>
            <person name="Morien E."/>
            <person name="Nambeesan S."/>
            <person name="Nguyen T."/>
            <person name="Pegot-Espagnet P."/>
            <person name="Pouilly N."/>
            <person name="Raftis F."/>
            <person name="Sallet E."/>
            <person name="Schiex T."/>
            <person name="Thomas J."/>
            <person name="Vandecasteele C."/>
            <person name="Vares D."/>
            <person name="Vear F."/>
            <person name="Vautrin S."/>
            <person name="Crespi M."/>
            <person name="Mangin B."/>
            <person name="Burke J.M."/>
            <person name="Salse J."/>
            <person name="Munos S."/>
            <person name="Vincourt P."/>
            <person name="Rieseberg L.H."/>
            <person name="Langlade N.B."/>
        </authorList>
    </citation>
    <scope>NUCLEOTIDE SEQUENCE</scope>
    <source>
        <tissue evidence="1">Leaves</tissue>
    </source>
</reference>
<sequence length="68" mass="7362">MSRVPLVVQLNSTCTTSMESESASLTTHCDKSTPFAFESSETLSITKPIPPLPPEVVYKISSNPSSFQ</sequence>
<comment type="caution">
    <text evidence="1">The sequence shown here is derived from an EMBL/GenBank/DDBJ whole genome shotgun (WGS) entry which is preliminary data.</text>
</comment>
<evidence type="ECO:0000313" key="2">
    <source>
        <dbReference type="Proteomes" id="UP000215914"/>
    </source>
</evidence>
<gene>
    <name evidence="1" type="ORF">HanXRQr2_Chr02g0079441</name>
</gene>
<evidence type="ECO:0000313" key="1">
    <source>
        <dbReference type="EMBL" id="KAF5819598.1"/>
    </source>
</evidence>
<proteinExistence type="predicted"/>
<dbReference type="EMBL" id="MNCJ02000317">
    <property type="protein sequence ID" value="KAF5819598.1"/>
    <property type="molecule type" value="Genomic_DNA"/>
</dbReference>
<dbReference type="AlphaFoldDB" id="A0A9K3JPW3"/>
<protein>
    <submittedName>
        <fullName evidence="1">Uncharacterized protein</fullName>
    </submittedName>
</protein>
<dbReference type="Gramene" id="mRNA:HanXRQr2_Chr02g0079441">
    <property type="protein sequence ID" value="mRNA:HanXRQr2_Chr02g0079441"/>
    <property type="gene ID" value="HanXRQr2_Chr02g0079441"/>
</dbReference>
<organism evidence="1 2">
    <name type="scientific">Helianthus annuus</name>
    <name type="common">Common sunflower</name>
    <dbReference type="NCBI Taxonomy" id="4232"/>
    <lineage>
        <taxon>Eukaryota</taxon>
        <taxon>Viridiplantae</taxon>
        <taxon>Streptophyta</taxon>
        <taxon>Embryophyta</taxon>
        <taxon>Tracheophyta</taxon>
        <taxon>Spermatophyta</taxon>
        <taxon>Magnoliopsida</taxon>
        <taxon>eudicotyledons</taxon>
        <taxon>Gunneridae</taxon>
        <taxon>Pentapetalae</taxon>
        <taxon>asterids</taxon>
        <taxon>campanulids</taxon>
        <taxon>Asterales</taxon>
        <taxon>Asteraceae</taxon>
        <taxon>Asteroideae</taxon>
        <taxon>Heliantheae alliance</taxon>
        <taxon>Heliantheae</taxon>
        <taxon>Helianthus</taxon>
    </lineage>
</organism>
<reference evidence="1" key="2">
    <citation type="submission" date="2020-06" db="EMBL/GenBank/DDBJ databases">
        <title>Helianthus annuus Genome sequencing and assembly Release 2.</title>
        <authorList>
            <person name="Gouzy J."/>
            <person name="Langlade N."/>
            <person name="Munos S."/>
        </authorList>
    </citation>
    <scope>NUCLEOTIDE SEQUENCE</scope>
    <source>
        <tissue evidence="1">Leaves</tissue>
    </source>
</reference>
<dbReference type="Proteomes" id="UP000215914">
    <property type="component" value="Unassembled WGS sequence"/>
</dbReference>